<evidence type="ECO:0000256" key="4">
    <source>
        <dbReference type="ARBA" id="ARBA00023242"/>
    </source>
</evidence>
<feature type="domain" description="S1 motif" evidence="6">
    <location>
        <begin position="376"/>
        <end position="450"/>
    </location>
</feature>
<dbReference type="InterPro" id="IPR011990">
    <property type="entry name" value="TPR-like_helical_dom_sf"/>
</dbReference>
<feature type="domain" description="S1 motif" evidence="6">
    <location>
        <begin position="1052"/>
        <end position="1122"/>
    </location>
</feature>
<feature type="domain" description="S1 motif" evidence="6">
    <location>
        <begin position="463"/>
        <end position="530"/>
    </location>
</feature>
<dbReference type="OrthoDB" id="412781at2759"/>
<dbReference type="Proteomes" id="UP000789706">
    <property type="component" value="Unassembled WGS sequence"/>
</dbReference>
<dbReference type="SUPFAM" id="SSF50249">
    <property type="entry name" value="Nucleic acid-binding proteins"/>
    <property type="match status" value="9"/>
</dbReference>
<dbReference type="GO" id="GO:0032040">
    <property type="term" value="C:small-subunit processome"/>
    <property type="evidence" value="ECO:0007669"/>
    <property type="project" value="TreeGrafter"/>
</dbReference>
<dbReference type="Pfam" id="PF05843">
    <property type="entry name" value="Suf"/>
    <property type="match status" value="1"/>
</dbReference>
<dbReference type="GO" id="GO:0003723">
    <property type="term" value="F:RNA binding"/>
    <property type="evidence" value="ECO:0007669"/>
    <property type="project" value="TreeGrafter"/>
</dbReference>
<dbReference type="Pfam" id="PF23459">
    <property type="entry name" value="S1_RRP5"/>
    <property type="match status" value="1"/>
</dbReference>
<dbReference type="InterPro" id="IPR003029">
    <property type="entry name" value="S1_domain"/>
</dbReference>
<dbReference type="PROSITE" id="PS50126">
    <property type="entry name" value="S1"/>
    <property type="match status" value="8"/>
</dbReference>
<dbReference type="InterPro" id="IPR057302">
    <property type="entry name" value="Rrp5_S1"/>
</dbReference>
<proteinExistence type="predicted"/>
<name>A0A9N8VB21_9GLOM</name>
<feature type="domain" description="S1 motif" evidence="6">
    <location>
        <begin position="286"/>
        <end position="359"/>
    </location>
</feature>
<keyword evidence="5" id="KW-0175">Coiled coil</keyword>
<comment type="subcellular location">
    <subcellularLocation>
        <location evidence="1">Nucleus</location>
        <location evidence="1">Nucleolus</location>
    </subcellularLocation>
</comment>
<dbReference type="InterPro" id="IPR045209">
    <property type="entry name" value="Rrp5"/>
</dbReference>
<sequence>MSRNNKKRKSNALAPVIEEIDLPRGGGDPSVIPLKFKKEKTENDDLFGQEVVAAKSSARKKRKINSNLTPENSTNLKGSSKTEFVEFLNFHVISLPNQMKGTVQIINISDQLTEIANEVVNAERFDEKYSSIDLSNFFKIGQWVRCVIIELERRDEMTNDKTTTKHKPHKVIGLSLSPKEVNRDIEQEDLVKGLIIAASVRSVEDHGYILDIGMKNINCFLNTKNSKNYEKKFNDNRPLSVGQVLNVSILHVKRSHFIEVTADPDILSNSILSEKNLHNINSLTPGNMVKARVDNVVQNGIFCNVIGINCEIDTFHMGKILSEENLEDNNQIKIGDEICARIIFVSITNESKKIRLSIVPHVLRLEYINNDNFPIGTNFLTITIKKIMSSGLIVKIDNSNIPGYIHISRVSDNHIKSLPESNNDFEIGSTHSVRVIGYSSVDGLLLLSMQKSVLDQKYLRHEDGTIQKILENGILIALSDNIIALAPRIHLGDTIHKHFGKKFELGQVVKCRVLNVEINEFESKIWVTLRNSLLDPDLPIINSYQEAEVGMITRCTITGVIGRGCHVSFFGNAHAFVPADQCDVNSQNIKEHFVIGQIVKCRIKSVMKDKKSMLATFRINDPTNTDISEIKIGDLVKGKIIQTKDDVIMLSLVPSQIRAVLPITHLSDHLTPTHLSKVVDKLKQDEVLKNLLVISRNEDKCTVTVSAKPILIKAVKAEKLPQSLEEVEVGSIIPGYIKIVKDYAVFVNFLGNFSAKAMRHNIADHFVASPVGIFSPNQSVLCHITSINSETSRCEVSLKPSDTNDTTSSSFPSYLKEGDFIKTYFAELQENKYLEEPPIKIGDRVKCQVKERTLKSGIMGFTAKVLLNGNGNGNIDMEAFINEDHANTYENIKEGDIIYGIVLDMDIKKKTVDLGIRPDLVNSKKINGIENHQNPISSHNKKLKKFVDTEENFDAIIELIKEDYIIVSLPDLDNVIAFSASKNYNNRSQPFMKYKFEQRTKAKIVYVPRNRDPNYVKIHGTISRVLITIQLPSEERLSITNDTKSIEDFSPGQLIEGNITGIEKYGIFMKIKDTGISGLCHISKLSDDYVKEISELYKIGQNVKAVVLEVNRKNQKIYFGLKASCFQLYNLELPNDSSVPDKMMIDDDECEINLEDKENHQESKNINDEMIISDETGNTSSTTIITEVKPLPFFSTWKWGNENDDNNLFKVQNGQNDQNREINLLEDKTEDLQNQKPEADEDFERLLLTSPNSSFLWINYMAHQLNLSEIDKAREIGERALKTINFREEQEKLNIWISLLNLENTFGTDESLANVFKLWTKMGLFHIQNGNIQAFRDLLQRCLNILPKRKNVKTITQFAKMEFKYGEAERGRTIFEGMMSNYPKRVDLWSIYIDMEVKVGDPIIIRRLFERITGMKFSSKKMKFFFKKWLNYEKEHGDVEKIEKVKQKAQDFAESLNLTSNNLSN</sequence>
<dbReference type="Gene3D" id="2.40.50.140">
    <property type="entry name" value="Nucleic acid-binding proteins"/>
    <property type="match status" value="7"/>
</dbReference>
<keyword evidence="8" id="KW-1185">Reference proteome</keyword>
<dbReference type="EMBL" id="CAJVPK010000075">
    <property type="protein sequence ID" value="CAG8443421.1"/>
    <property type="molecule type" value="Genomic_DNA"/>
</dbReference>
<dbReference type="InterPro" id="IPR057300">
    <property type="entry name" value="OB_Rrp5"/>
</dbReference>
<keyword evidence="4" id="KW-0539">Nucleus</keyword>
<dbReference type="InterPro" id="IPR057301">
    <property type="entry name" value="Rrp5_OB_4th"/>
</dbReference>
<dbReference type="FunFam" id="2.40.50.140:FF:000103">
    <property type="entry name" value="protein RRP5 homolog"/>
    <property type="match status" value="1"/>
</dbReference>
<dbReference type="SMART" id="SM00316">
    <property type="entry name" value="S1"/>
    <property type="match status" value="10"/>
</dbReference>
<dbReference type="InterPro" id="IPR003107">
    <property type="entry name" value="HAT"/>
</dbReference>
<dbReference type="Pfam" id="PF24685">
    <property type="entry name" value="OB_RRP5_4th"/>
    <property type="match status" value="1"/>
</dbReference>
<dbReference type="PANTHER" id="PTHR23270">
    <property type="entry name" value="PROGRAMMED CELL DEATH PROTEIN 11 PRE-RRNA PROCESSING PROTEIN RRP5"/>
    <property type="match status" value="1"/>
</dbReference>
<evidence type="ECO:0000259" key="6">
    <source>
        <dbReference type="PROSITE" id="PS50126"/>
    </source>
</evidence>
<evidence type="ECO:0000313" key="8">
    <source>
        <dbReference type="Proteomes" id="UP000789706"/>
    </source>
</evidence>
<dbReference type="Pfam" id="PF00575">
    <property type="entry name" value="S1"/>
    <property type="match status" value="1"/>
</dbReference>
<evidence type="ECO:0000256" key="3">
    <source>
        <dbReference type="ARBA" id="ARBA00022737"/>
    </source>
</evidence>
<evidence type="ECO:0000256" key="1">
    <source>
        <dbReference type="ARBA" id="ARBA00004604"/>
    </source>
</evidence>
<reference evidence="7" key="1">
    <citation type="submission" date="2021-06" db="EMBL/GenBank/DDBJ databases">
        <authorList>
            <person name="Kallberg Y."/>
            <person name="Tangrot J."/>
            <person name="Rosling A."/>
        </authorList>
    </citation>
    <scope>NUCLEOTIDE SEQUENCE</scope>
    <source>
        <strain evidence="7">AZ414A</strain>
    </source>
</reference>
<dbReference type="PANTHER" id="PTHR23270:SF10">
    <property type="entry name" value="PROTEIN RRP5 HOMOLOG"/>
    <property type="match status" value="1"/>
</dbReference>
<feature type="domain" description="S1 motif" evidence="6">
    <location>
        <begin position="730"/>
        <end position="799"/>
    </location>
</feature>
<dbReference type="InterPro" id="IPR008847">
    <property type="entry name" value="Suf"/>
</dbReference>
<comment type="caution">
    <text evidence="7">The sequence shown here is derived from an EMBL/GenBank/DDBJ whole genome shotgun (WGS) entry which is preliminary data.</text>
</comment>
<keyword evidence="3" id="KW-0677">Repeat</keyword>
<feature type="domain" description="S1 motif" evidence="6">
    <location>
        <begin position="193"/>
        <end position="263"/>
    </location>
</feature>
<dbReference type="Gene3D" id="1.25.40.10">
    <property type="entry name" value="Tetratricopeptide repeat domain"/>
    <property type="match status" value="2"/>
</dbReference>
<evidence type="ECO:0000313" key="7">
    <source>
        <dbReference type="EMBL" id="CAG8443421.1"/>
    </source>
</evidence>
<evidence type="ECO:0000256" key="5">
    <source>
        <dbReference type="SAM" id="Coils"/>
    </source>
</evidence>
<feature type="domain" description="S1 motif" evidence="6">
    <location>
        <begin position="550"/>
        <end position="618"/>
    </location>
</feature>
<dbReference type="SMART" id="SM00386">
    <property type="entry name" value="HAT"/>
    <property type="match status" value="5"/>
</dbReference>
<protein>
    <submittedName>
        <fullName evidence="7">4110_t:CDS:1</fullName>
    </submittedName>
</protein>
<feature type="domain" description="S1 motif" evidence="6">
    <location>
        <begin position="633"/>
        <end position="708"/>
    </location>
</feature>
<dbReference type="InterPro" id="IPR012340">
    <property type="entry name" value="NA-bd_OB-fold"/>
</dbReference>
<evidence type="ECO:0000256" key="2">
    <source>
        <dbReference type="ARBA" id="ARBA00022552"/>
    </source>
</evidence>
<gene>
    <name evidence="7" type="ORF">DEBURN_LOCUS1618</name>
</gene>
<accession>A0A9N8VB21</accession>
<organism evidence="7 8">
    <name type="scientific">Diversispora eburnea</name>
    <dbReference type="NCBI Taxonomy" id="1213867"/>
    <lineage>
        <taxon>Eukaryota</taxon>
        <taxon>Fungi</taxon>
        <taxon>Fungi incertae sedis</taxon>
        <taxon>Mucoromycota</taxon>
        <taxon>Glomeromycotina</taxon>
        <taxon>Glomeromycetes</taxon>
        <taxon>Diversisporales</taxon>
        <taxon>Diversisporaceae</taxon>
        <taxon>Diversispora</taxon>
    </lineage>
</organism>
<dbReference type="GO" id="GO:0006364">
    <property type="term" value="P:rRNA processing"/>
    <property type="evidence" value="ECO:0007669"/>
    <property type="project" value="UniProtKB-KW"/>
</dbReference>
<keyword evidence="2" id="KW-0698">rRNA processing</keyword>
<dbReference type="Pfam" id="PF24682">
    <property type="entry name" value="OB_RRP5"/>
    <property type="match status" value="1"/>
</dbReference>
<dbReference type="SUPFAM" id="SSF48452">
    <property type="entry name" value="TPR-like"/>
    <property type="match status" value="2"/>
</dbReference>
<feature type="coiled-coil region" evidence="5">
    <location>
        <begin position="1215"/>
        <end position="1242"/>
    </location>
</feature>